<gene>
    <name evidence="3" type="ORF">MINT15_34940</name>
</gene>
<dbReference type="CDD" id="cd07814">
    <property type="entry name" value="SRPBCC_CalC_Aha1-like"/>
    <property type="match status" value="1"/>
</dbReference>
<dbReference type="InterPro" id="IPR023393">
    <property type="entry name" value="START-like_dom_sf"/>
</dbReference>
<feature type="domain" description="Activator of Hsp90 ATPase homologue 1/2-like C-terminal" evidence="2">
    <location>
        <begin position="1"/>
        <end position="92"/>
    </location>
</feature>
<dbReference type="InterPro" id="IPR013538">
    <property type="entry name" value="ASHA1/2-like_C"/>
</dbReference>
<dbReference type="Pfam" id="PF08327">
    <property type="entry name" value="AHSA1"/>
    <property type="match status" value="1"/>
</dbReference>
<dbReference type="SUPFAM" id="SSF55961">
    <property type="entry name" value="Bet v1-like"/>
    <property type="match status" value="1"/>
</dbReference>
<evidence type="ECO:0000259" key="2">
    <source>
        <dbReference type="Pfam" id="PF08327"/>
    </source>
</evidence>
<comment type="similarity">
    <text evidence="1">Belongs to the AHA1 family.</text>
</comment>
<reference evidence="3 4" key="1">
    <citation type="submission" date="2014-10" db="EMBL/GenBank/DDBJ databases">
        <title>Genome sequence of Micropolyspora internatus JCM3315.</title>
        <authorList>
            <person name="Shin S.-K."/>
            <person name="Yi H."/>
        </authorList>
    </citation>
    <scope>NUCLEOTIDE SEQUENCE [LARGE SCALE GENOMIC DNA]</scope>
    <source>
        <strain evidence="3 4">JCM 3315</strain>
    </source>
</reference>
<evidence type="ECO:0000256" key="1">
    <source>
        <dbReference type="ARBA" id="ARBA00006817"/>
    </source>
</evidence>
<dbReference type="AlphaFoldDB" id="A0A837D759"/>
<dbReference type="Gene3D" id="3.30.530.20">
    <property type="match status" value="1"/>
</dbReference>
<organism evidence="3 4">
    <name type="scientific">Saccharomonospora viridis</name>
    <dbReference type="NCBI Taxonomy" id="1852"/>
    <lineage>
        <taxon>Bacteria</taxon>
        <taxon>Bacillati</taxon>
        <taxon>Actinomycetota</taxon>
        <taxon>Actinomycetes</taxon>
        <taxon>Pseudonocardiales</taxon>
        <taxon>Pseudonocardiaceae</taxon>
        <taxon>Saccharomonospora</taxon>
    </lineage>
</organism>
<evidence type="ECO:0000313" key="4">
    <source>
        <dbReference type="Proteomes" id="UP000030848"/>
    </source>
</evidence>
<dbReference type="EMBL" id="JRZE01000006">
    <property type="protein sequence ID" value="KHF43292.1"/>
    <property type="molecule type" value="Genomic_DNA"/>
</dbReference>
<dbReference type="Proteomes" id="UP000030848">
    <property type="component" value="Unassembled WGS sequence"/>
</dbReference>
<sequence length="99" mass="11184">MTGPNGERMHGWWRITDIDQPHRLEFDDGFADDDGEPSPGMPEIHGVVTFEPTDSGTRMTTVTRFADTQQFHQLEGMGMEEGMREAMTQIDDVPAETTR</sequence>
<name>A0A837D759_9PSEU</name>
<accession>A0A837D759</accession>
<comment type="caution">
    <text evidence="3">The sequence shown here is derived from an EMBL/GenBank/DDBJ whole genome shotgun (WGS) entry which is preliminary data.</text>
</comment>
<proteinExistence type="inferred from homology"/>
<protein>
    <submittedName>
        <fullName evidence="3">Activator of HSP90 ATPase</fullName>
    </submittedName>
</protein>
<evidence type="ECO:0000313" key="3">
    <source>
        <dbReference type="EMBL" id="KHF43292.1"/>
    </source>
</evidence>